<evidence type="ECO:0000256" key="1">
    <source>
        <dbReference type="ARBA" id="ARBA00010088"/>
    </source>
</evidence>
<dbReference type="PANTHER" id="PTHR43248">
    <property type="entry name" value="2-SUCCINYL-6-HYDROXY-2,4-CYCLOHEXADIENE-1-CARBOXYLATE SYNTHASE"/>
    <property type="match status" value="1"/>
</dbReference>
<feature type="domain" description="AB hydrolase-1" evidence="3">
    <location>
        <begin position="117"/>
        <end position="279"/>
    </location>
</feature>
<dbReference type="PANTHER" id="PTHR43248:SF25">
    <property type="entry name" value="AB HYDROLASE-1 DOMAIN-CONTAINING PROTEIN-RELATED"/>
    <property type="match status" value="1"/>
</dbReference>
<dbReference type="EMBL" id="JACAZH010000004">
    <property type="protein sequence ID" value="KAF7370136.1"/>
    <property type="molecule type" value="Genomic_DNA"/>
</dbReference>
<dbReference type="Gene3D" id="3.40.50.1820">
    <property type="entry name" value="alpha/beta hydrolase"/>
    <property type="match status" value="1"/>
</dbReference>
<sequence>MTPFGNRPLACCFAFVGLAFWFLLSEKSRIHAKYRPQAETHQSKMRALDVHRAKNDFSWGSISPTEELIWTDCYSDRQCARLKVPLDYTQPDGASAAVAMVRVHSAVPHNSPSYRGPVLVNPGGPGGSGVDMIARAGPMLSTIIGPEFDIIGFDPRGVGRSTPRISFFASRAERQIWSVEDTSLESMNSSVDALARAWARGIVVGQLAGERDDGSLRFMNTDHTARDMLKIVQAHGREKLQYWGFSYGSALGATFAAMFPQNVGRLVVDGVLNAEDYFAGIRFLRLCPSSRDSELINPAPAKLSSSLIDTDKVWMAFINGCVTAGPKACALFAPTSAEIIEKVDKIYASVRARPIPVRSGTSFGLVDWTTVRSAIFTSLYSPYTQFSTMARALADLYEGNGTTMFKVFEKPAFECACDPEQYQFEALSEAAFGILCNDGDRISPEYEDVLADYQNLGKTSSWADVFGRIQLPCLAWPDFPKDRFQGPFVANTSFPLLLVGNTMDPVTPLLAAKKMSHGFAGSVVLTQDSPGHCSISSVSLCTVKFIRQYFIEGTLPAPGTVCPVDIPLFPPALDFADGDETETSFAVSAEDRNLFEAAKKLTEMSFIRFPMRI</sequence>
<dbReference type="OrthoDB" id="425534at2759"/>
<feature type="domain" description="Peptidase S33 tripeptidyl aminopeptidase-like C-terminal" evidence="4">
    <location>
        <begin position="464"/>
        <end position="562"/>
    </location>
</feature>
<dbReference type="InterPro" id="IPR013595">
    <property type="entry name" value="Pept_S33_TAP-like_C"/>
</dbReference>
<dbReference type="GO" id="GO:0016787">
    <property type="term" value="F:hydrolase activity"/>
    <property type="evidence" value="ECO:0007669"/>
    <property type="project" value="UniProtKB-KW"/>
</dbReference>
<dbReference type="InterPro" id="IPR029058">
    <property type="entry name" value="AB_hydrolase_fold"/>
</dbReference>
<evidence type="ECO:0000259" key="4">
    <source>
        <dbReference type="Pfam" id="PF08386"/>
    </source>
</evidence>
<name>A0A8H7DG37_9AGAR</name>
<evidence type="ECO:0000313" key="5">
    <source>
        <dbReference type="EMBL" id="KAF7370136.1"/>
    </source>
</evidence>
<keyword evidence="6" id="KW-1185">Reference proteome</keyword>
<evidence type="ECO:0000256" key="2">
    <source>
        <dbReference type="ARBA" id="ARBA00022801"/>
    </source>
</evidence>
<dbReference type="SUPFAM" id="SSF53474">
    <property type="entry name" value="alpha/beta-Hydrolases"/>
    <property type="match status" value="1"/>
</dbReference>
<comment type="similarity">
    <text evidence="1">Belongs to the peptidase S33 family.</text>
</comment>
<proteinExistence type="inferred from homology"/>
<protein>
    <submittedName>
        <fullName evidence="5">Abhydrolase-4 domain-containing protein</fullName>
    </submittedName>
</protein>
<evidence type="ECO:0000313" key="6">
    <source>
        <dbReference type="Proteomes" id="UP000623467"/>
    </source>
</evidence>
<accession>A0A8H7DG37</accession>
<evidence type="ECO:0000259" key="3">
    <source>
        <dbReference type="Pfam" id="PF00561"/>
    </source>
</evidence>
<dbReference type="Proteomes" id="UP000623467">
    <property type="component" value="Unassembled WGS sequence"/>
</dbReference>
<dbReference type="Pfam" id="PF00561">
    <property type="entry name" value="Abhydrolase_1"/>
    <property type="match status" value="1"/>
</dbReference>
<comment type="caution">
    <text evidence="5">The sequence shown here is derived from an EMBL/GenBank/DDBJ whole genome shotgun (WGS) entry which is preliminary data.</text>
</comment>
<reference evidence="5" key="1">
    <citation type="submission" date="2020-05" db="EMBL/GenBank/DDBJ databases">
        <title>Mycena genomes resolve the evolution of fungal bioluminescence.</title>
        <authorList>
            <person name="Tsai I.J."/>
        </authorList>
    </citation>
    <scope>NUCLEOTIDE SEQUENCE</scope>
    <source>
        <strain evidence="5">160909Yilan</strain>
    </source>
</reference>
<dbReference type="InterPro" id="IPR000073">
    <property type="entry name" value="AB_hydrolase_1"/>
</dbReference>
<keyword evidence="2 5" id="KW-0378">Hydrolase</keyword>
<dbReference type="Pfam" id="PF08386">
    <property type="entry name" value="Abhydrolase_4"/>
    <property type="match status" value="1"/>
</dbReference>
<dbReference type="InterPro" id="IPR051601">
    <property type="entry name" value="Serine_prot/Carboxylest_S33"/>
</dbReference>
<dbReference type="AlphaFoldDB" id="A0A8H7DG37"/>
<organism evidence="5 6">
    <name type="scientific">Mycena sanguinolenta</name>
    <dbReference type="NCBI Taxonomy" id="230812"/>
    <lineage>
        <taxon>Eukaryota</taxon>
        <taxon>Fungi</taxon>
        <taxon>Dikarya</taxon>
        <taxon>Basidiomycota</taxon>
        <taxon>Agaricomycotina</taxon>
        <taxon>Agaricomycetes</taxon>
        <taxon>Agaricomycetidae</taxon>
        <taxon>Agaricales</taxon>
        <taxon>Marasmiineae</taxon>
        <taxon>Mycenaceae</taxon>
        <taxon>Mycena</taxon>
    </lineage>
</organism>
<gene>
    <name evidence="5" type="ORF">MSAN_00643800</name>
</gene>